<dbReference type="SUPFAM" id="SSF56300">
    <property type="entry name" value="Metallo-dependent phosphatases"/>
    <property type="match status" value="1"/>
</dbReference>
<dbReference type="Pfam" id="PF00149">
    <property type="entry name" value="Metallophos"/>
    <property type="match status" value="1"/>
</dbReference>
<dbReference type="InterPro" id="IPR029052">
    <property type="entry name" value="Metallo-depent_PP-like"/>
</dbReference>
<organism evidence="3 4">
    <name type="scientific">Bacillus halotolerans</name>
    <dbReference type="NCBI Taxonomy" id="260554"/>
    <lineage>
        <taxon>Bacteria</taxon>
        <taxon>Bacillati</taxon>
        <taxon>Bacillota</taxon>
        <taxon>Bacilli</taxon>
        <taxon>Bacillales</taxon>
        <taxon>Bacillaceae</taxon>
        <taxon>Bacillus</taxon>
    </lineage>
</organism>
<keyword evidence="3" id="KW-0540">Nuclease</keyword>
<keyword evidence="3" id="KW-0269">Exonuclease</keyword>
<feature type="domain" description="Calcineurin-like phosphoesterase" evidence="2">
    <location>
        <begin position="6"/>
        <end position="203"/>
    </location>
</feature>
<protein>
    <submittedName>
        <fullName evidence="3">DNA repair exonuclease</fullName>
    </submittedName>
</protein>
<reference evidence="3" key="1">
    <citation type="submission" date="2022-02" db="EMBL/GenBank/DDBJ databases">
        <title>Crop Bioprotection Bacillus Genome Sequencing.</title>
        <authorList>
            <person name="Dunlap C."/>
        </authorList>
    </citation>
    <scope>NUCLEOTIDE SEQUENCE</scope>
    <source>
        <strain evidence="3">EC49O2N-C10</strain>
    </source>
</reference>
<name>A0A9Q4HPN2_9BACI</name>
<evidence type="ECO:0000313" key="4">
    <source>
        <dbReference type="Proteomes" id="UP001073053"/>
    </source>
</evidence>
<evidence type="ECO:0000259" key="2">
    <source>
        <dbReference type="Pfam" id="PF00149"/>
    </source>
</evidence>
<dbReference type="EMBL" id="JALAWA010000002">
    <property type="protein sequence ID" value="MCY9183532.1"/>
    <property type="molecule type" value="Genomic_DNA"/>
</dbReference>
<dbReference type="AlphaFoldDB" id="A0A9Q4HPN2"/>
<dbReference type="PANTHER" id="PTHR30337:SF7">
    <property type="entry name" value="PHOSPHOESTERASE"/>
    <property type="match status" value="1"/>
</dbReference>
<dbReference type="PANTHER" id="PTHR30337">
    <property type="entry name" value="COMPONENT OF ATP-DEPENDENT DSDNA EXONUCLEASE"/>
    <property type="match status" value="1"/>
</dbReference>
<dbReference type="Proteomes" id="UP001073053">
    <property type="component" value="Unassembled WGS sequence"/>
</dbReference>
<dbReference type="CDD" id="cd00840">
    <property type="entry name" value="MPP_Mre11_N"/>
    <property type="match status" value="1"/>
</dbReference>
<dbReference type="Gene3D" id="3.60.21.10">
    <property type="match status" value="1"/>
</dbReference>
<gene>
    <name evidence="3" type="ORF">MOF03_02515</name>
</gene>
<dbReference type="InterPro" id="IPR014576">
    <property type="entry name" value="Pesterase_YhaO"/>
</dbReference>
<dbReference type="InterPro" id="IPR004843">
    <property type="entry name" value="Calcineurin-like_PHP"/>
</dbReference>
<proteinExistence type="predicted"/>
<sequence length="408" mass="46513">MLTDLTFIHAADLHLDSPFYGISHLPEPIFARIKESTFSSVRHIIDAAITENVDFVLLAGDLFDEANRSLKAQLFLKKQFDRLREYGISVYVIFGNHDHLGGEWTPIEWPENVHMFTSPVPEEKSFYKDGRRAASIYGFSYQTRAVTENQAARYRRSTDAPFHIGMLHGTLSGSEGHDPYCPFTQDDLVKSGMDYWALGHIHKRQVVSAGNPAVIYPGNPQARHMKETGDKGFYLVRVERGNISYEFKKAHDVLWEKAEVDVSAIENMTALFQIVEDTFSKLRKKGTPACVKLVLQGIAPEWLSDAPRGSLDELLEAFQEQEVDEENFIWPLSLEDETENEAELKSLDPFFGGLLEDIEQTDLAGVLEGLERHPVYRRHADRFSQEEIKEIKEQAQVLLKRQLKVLES</sequence>
<accession>A0A9Q4HPN2</accession>
<evidence type="ECO:0000256" key="1">
    <source>
        <dbReference type="ARBA" id="ARBA00022801"/>
    </source>
</evidence>
<dbReference type="PIRSF" id="PIRSF033091">
    <property type="entry name" value="Pesterase_YhaO"/>
    <property type="match status" value="1"/>
</dbReference>
<dbReference type="InterPro" id="IPR050535">
    <property type="entry name" value="DNA_Repair-Maintenance_Comp"/>
</dbReference>
<evidence type="ECO:0000313" key="3">
    <source>
        <dbReference type="EMBL" id="MCY9183532.1"/>
    </source>
</evidence>
<dbReference type="RefSeq" id="WP_268498462.1">
    <property type="nucleotide sequence ID" value="NZ_JALAVZ010000011.1"/>
</dbReference>
<dbReference type="GO" id="GO:0004527">
    <property type="term" value="F:exonuclease activity"/>
    <property type="evidence" value="ECO:0007669"/>
    <property type="project" value="UniProtKB-KW"/>
</dbReference>
<keyword evidence="1" id="KW-0378">Hydrolase</keyword>
<dbReference type="InterPro" id="IPR041796">
    <property type="entry name" value="Mre11_N"/>
</dbReference>
<comment type="caution">
    <text evidence="3">The sequence shown here is derived from an EMBL/GenBank/DDBJ whole genome shotgun (WGS) entry which is preliminary data.</text>
</comment>